<evidence type="ECO:0000256" key="4">
    <source>
        <dbReference type="ARBA" id="ARBA00022448"/>
    </source>
</evidence>
<evidence type="ECO:0000256" key="16">
    <source>
        <dbReference type="ARBA" id="ARBA00034438"/>
    </source>
</evidence>
<keyword evidence="11" id="KW-0653">Protein transport</keyword>
<proteinExistence type="inferred from homology"/>
<accession>A0A8S1KZG2</accession>
<sequence>MLNSRICQIEGLLIDSEIKTIFVEQIKDLFKTNIPEVDLIFDFLYFRQRIAKDKPLPGQELQNIQFCTQLGEGLGKREKILYLLIIVLGRYLYTRILLFLEVKQPNIYKKIKKLEFLFQLLRFGYSLKFIAQGQMVNTLELFLIGFQIKQIKENQTRELDFELLNRTLIWGVINKLFQSLLFSSSYLVNYCKQLFFMTSFLGTLQNGNENGACFVCNSAIKAMITRLEPCNHTFCYYCSKSKIDKCPQCNQQIEQFIY</sequence>
<evidence type="ECO:0000256" key="2">
    <source>
        <dbReference type="ARBA" id="ARBA00004906"/>
    </source>
</evidence>
<evidence type="ECO:0000256" key="3">
    <source>
        <dbReference type="ARBA" id="ARBA00008704"/>
    </source>
</evidence>
<dbReference type="EC" id="2.3.2.36" evidence="17"/>
<gene>
    <name evidence="20" type="ORF">PPRIM_AZ9-3.1.T0300084</name>
</gene>
<keyword evidence="13" id="KW-0472">Membrane</keyword>
<keyword evidence="12" id="KW-1133">Transmembrane helix</keyword>
<keyword evidence="4" id="KW-0813">Transport</keyword>
<evidence type="ECO:0000256" key="1">
    <source>
        <dbReference type="ARBA" id="ARBA00004585"/>
    </source>
</evidence>
<keyword evidence="10" id="KW-0862">Zinc</keyword>
<evidence type="ECO:0000256" key="17">
    <source>
        <dbReference type="ARBA" id="ARBA00034523"/>
    </source>
</evidence>
<feature type="domain" description="RING-type" evidence="19">
    <location>
        <begin position="213"/>
        <end position="250"/>
    </location>
</feature>
<keyword evidence="7" id="KW-0479">Metal-binding</keyword>
<evidence type="ECO:0000256" key="11">
    <source>
        <dbReference type="ARBA" id="ARBA00022927"/>
    </source>
</evidence>
<dbReference type="InterPro" id="IPR001841">
    <property type="entry name" value="Znf_RING"/>
</dbReference>
<dbReference type="Pfam" id="PF13920">
    <property type="entry name" value="zf-C3HC4_3"/>
    <property type="match status" value="1"/>
</dbReference>
<evidence type="ECO:0000256" key="9">
    <source>
        <dbReference type="ARBA" id="ARBA00022786"/>
    </source>
</evidence>
<comment type="subcellular location">
    <subcellularLocation>
        <location evidence="1">Peroxisome membrane</location>
        <topology evidence="1">Multi-pass membrane protein</topology>
    </subcellularLocation>
</comment>
<comment type="catalytic activity">
    <reaction evidence="16">
        <text>[E2 ubiquitin-conjugating enzyme]-S-ubiquitinyl-L-cysteine + [acceptor protein]-L-cysteine = [E2 ubiquitin-conjugating enzyme]-L-cysteine + [acceptor protein]-S-ubiquitinyl-L-cysteine.</text>
        <dbReference type="EC" id="2.3.2.36"/>
    </reaction>
</comment>
<evidence type="ECO:0000313" key="20">
    <source>
        <dbReference type="EMBL" id="CAD8060337.1"/>
    </source>
</evidence>
<comment type="pathway">
    <text evidence="2">Protein modification; protein ubiquitination.</text>
</comment>
<keyword evidence="5" id="KW-0808">Transferase</keyword>
<keyword evidence="14" id="KW-0576">Peroxisome</keyword>
<organism evidence="20 21">
    <name type="scientific">Paramecium primaurelia</name>
    <dbReference type="NCBI Taxonomy" id="5886"/>
    <lineage>
        <taxon>Eukaryota</taxon>
        <taxon>Sar</taxon>
        <taxon>Alveolata</taxon>
        <taxon>Ciliophora</taxon>
        <taxon>Intramacronucleata</taxon>
        <taxon>Oligohymenophorea</taxon>
        <taxon>Peniculida</taxon>
        <taxon>Parameciidae</taxon>
        <taxon>Paramecium</taxon>
    </lineage>
</organism>
<dbReference type="PROSITE" id="PS50089">
    <property type="entry name" value="ZF_RING_2"/>
    <property type="match status" value="1"/>
</dbReference>
<reference evidence="20" key="1">
    <citation type="submission" date="2021-01" db="EMBL/GenBank/DDBJ databases">
        <authorList>
            <consortium name="Genoscope - CEA"/>
            <person name="William W."/>
        </authorList>
    </citation>
    <scope>NUCLEOTIDE SEQUENCE</scope>
</reference>
<evidence type="ECO:0000256" key="5">
    <source>
        <dbReference type="ARBA" id="ARBA00022679"/>
    </source>
</evidence>
<dbReference type="OMA" id="YFRQRIA"/>
<name>A0A8S1KZG2_PARPR</name>
<evidence type="ECO:0000256" key="7">
    <source>
        <dbReference type="ARBA" id="ARBA00022723"/>
    </source>
</evidence>
<dbReference type="GO" id="GO:0008270">
    <property type="term" value="F:zinc ion binding"/>
    <property type="evidence" value="ECO:0007669"/>
    <property type="project" value="UniProtKB-KW"/>
</dbReference>
<dbReference type="Pfam" id="PF04757">
    <property type="entry name" value="Pex2_Pex12"/>
    <property type="match status" value="1"/>
</dbReference>
<dbReference type="GO" id="GO:0016558">
    <property type="term" value="P:protein import into peroxisome matrix"/>
    <property type="evidence" value="ECO:0007669"/>
    <property type="project" value="InterPro"/>
</dbReference>
<evidence type="ECO:0000256" key="6">
    <source>
        <dbReference type="ARBA" id="ARBA00022692"/>
    </source>
</evidence>
<comment type="caution">
    <text evidence="20">The sequence shown here is derived from an EMBL/GenBank/DDBJ whole genome shotgun (WGS) entry which is preliminary data.</text>
</comment>
<keyword evidence="9" id="KW-0833">Ubl conjugation pathway</keyword>
<evidence type="ECO:0000259" key="19">
    <source>
        <dbReference type="PROSITE" id="PS50089"/>
    </source>
</evidence>
<evidence type="ECO:0000256" key="15">
    <source>
        <dbReference type="ARBA" id="ARBA00032511"/>
    </source>
</evidence>
<protein>
    <recommendedName>
        <fullName evidence="17">RING-type E3 ubiquitin transferase (cysteine targeting)</fullName>
        <ecNumber evidence="17">2.3.2.36</ecNumber>
    </recommendedName>
    <alternativeName>
        <fullName evidence="15">Peroxin-2</fullName>
    </alternativeName>
</protein>
<keyword evidence="8 18" id="KW-0863">Zinc-finger</keyword>
<dbReference type="GO" id="GO:0005778">
    <property type="term" value="C:peroxisomal membrane"/>
    <property type="evidence" value="ECO:0007669"/>
    <property type="project" value="UniProtKB-SubCell"/>
</dbReference>
<evidence type="ECO:0000256" key="13">
    <source>
        <dbReference type="ARBA" id="ARBA00023136"/>
    </source>
</evidence>
<dbReference type="PANTHER" id="PTHR48178">
    <property type="entry name" value="PEROXISOME BIOGENESIS FACTOR 2"/>
    <property type="match status" value="1"/>
</dbReference>
<evidence type="ECO:0000256" key="12">
    <source>
        <dbReference type="ARBA" id="ARBA00022989"/>
    </source>
</evidence>
<evidence type="ECO:0000256" key="18">
    <source>
        <dbReference type="PROSITE-ProRule" id="PRU00175"/>
    </source>
</evidence>
<dbReference type="EMBL" id="CAJJDM010000029">
    <property type="protein sequence ID" value="CAD8060337.1"/>
    <property type="molecule type" value="Genomic_DNA"/>
</dbReference>
<dbReference type="SMART" id="SM00184">
    <property type="entry name" value="RING"/>
    <property type="match status" value="1"/>
</dbReference>
<keyword evidence="21" id="KW-1185">Reference proteome</keyword>
<evidence type="ECO:0000256" key="14">
    <source>
        <dbReference type="ARBA" id="ARBA00023140"/>
    </source>
</evidence>
<dbReference type="GO" id="GO:0061630">
    <property type="term" value="F:ubiquitin protein ligase activity"/>
    <property type="evidence" value="ECO:0007669"/>
    <property type="project" value="UniProtKB-EC"/>
</dbReference>
<dbReference type="PANTHER" id="PTHR48178:SF1">
    <property type="entry name" value="PEROXISOME BIOGENESIS FACTOR 2"/>
    <property type="match status" value="1"/>
</dbReference>
<comment type="similarity">
    <text evidence="3">Belongs to the pex2/pex10/pex12 family.</text>
</comment>
<evidence type="ECO:0000313" key="21">
    <source>
        <dbReference type="Proteomes" id="UP000688137"/>
    </source>
</evidence>
<dbReference type="InterPro" id="IPR006845">
    <property type="entry name" value="Pex_N"/>
</dbReference>
<dbReference type="InterPro" id="IPR025654">
    <property type="entry name" value="PEX2/10"/>
</dbReference>
<keyword evidence="6" id="KW-0812">Transmembrane</keyword>
<dbReference type="AlphaFoldDB" id="A0A8S1KZG2"/>
<dbReference type="Proteomes" id="UP000688137">
    <property type="component" value="Unassembled WGS sequence"/>
</dbReference>
<evidence type="ECO:0000256" key="10">
    <source>
        <dbReference type="ARBA" id="ARBA00022833"/>
    </source>
</evidence>
<evidence type="ECO:0000256" key="8">
    <source>
        <dbReference type="ARBA" id="ARBA00022771"/>
    </source>
</evidence>